<dbReference type="EMBL" id="JAFEMO010000011">
    <property type="protein sequence ID" value="KAH7557359.1"/>
    <property type="molecule type" value="Genomic_DNA"/>
</dbReference>
<reference evidence="1 2" key="1">
    <citation type="submission" date="2021-02" db="EMBL/GenBank/DDBJ databases">
        <title>Plant Genome Project.</title>
        <authorList>
            <person name="Zhang R.-G."/>
        </authorList>
    </citation>
    <scope>NUCLEOTIDE SEQUENCE [LARGE SCALE GENOMIC DNA]</scope>
    <source>
        <tissue evidence="1">Leaves</tissue>
    </source>
</reference>
<organism evidence="1 2">
    <name type="scientific">Xanthoceras sorbifolium</name>
    <dbReference type="NCBI Taxonomy" id="99658"/>
    <lineage>
        <taxon>Eukaryota</taxon>
        <taxon>Viridiplantae</taxon>
        <taxon>Streptophyta</taxon>
        <taxon>Embryophyta</taxon>
        <taxon>Tracheophyta</taxon>
        <taxon>Spermatophyta</taxon>
        <taxon>Magnoliopsida</taxon>
        <taxon>eudicotyledons</taxon>
        <taxon>Gunneridae</taxon>
        <taxon>Pentapetalae</taxon>
        <taxon>rosids</taxon>
        <taxon>malvids</taxon>
        <taxon>Sapindales</taxon>
        <taxon>Sapindaceae</taxon>
        <taxon>Xanthoceroideae</taxon>
        <taxon>Xanthoceras</taxon>
    </lineage>
</organism>
<gene>
    <name evidence="1" type="ORF">JRO89_XS11G0130800</name>
</gene>
<name>A0ABQ8HFF8_9ROSI</name>
<evidence type="ECO:0000313" key="2">
    <source>
        <dbReference type="Proteomes" id="UP000827721"/>
    </source>
</evidence>
<proteinExistence type="predicted"/>
<evidence type="ECO:0008006" key="3">
    <source>
        <dbReference type="Google" id="ProtNLM"/>
    </source>
</evidence>
<protein>
    <recommendedName>
        <fullName evidence="3">F-box protein</fullName>
    </recommendedName>
</protein>
<dbReference type="Proteomes" id="UP000827721">
    <property type="component" value="Unassembled WGS sequence"/>
</dbReference>
<comment type="caution">
    <text evidence="1">The sequence shown here is derived from an EMBL/GenBank/DDBJ whole genome shotgun (WGS) entry which is preliminary data.</text>
</comment>
<keyword evidence="2" id="KW-1185">Reference proteome</keyword>
<dbReference type="PANTHER" id="PTHR35546">
    <property type="entry name" value="F-BOX PROTEIN INTERACTION DOMAIN PROTEIN-RELATED"/>
    <property type="match status" value="1"/>
</dbReference>
<dbReference type="InterPro" id="IPR055290">
    <property type="entry name" value="At3g26010-like"/>
</dbReference>
<evidence type="ECO:0000313" key="1">
    <source>
        <dbReference type="EMBL" id="KAH7557359.1"/>
    </source>
</evidence>
<dbReference type="PANTHER" id="PTHR35546:SF115">
    <property type="entry name" value="F-BOX DOMAIN-CONTAINING PROTEIN"/>
    <property type="match status" value="1"/>
</dbReference>
<sequence>MLSTKRSRKSSNRTVASSSSYHHQSIEIYSSKTGSWRKSGSTFTAPIETNFRLGVFCNRAIHWISSCGSSLYFDVDEEKLQKMPMPNIPDGYYSRRFRYFGESRGHLHLIEIYGPCTALFDVYEMERDYSGWMVKYRVDLLTVAAAFPEMARSYLDPLDFHYYGFSILSIVREEDDNNSYLVVHFPNKAIRYNFKDKYFKKLHEFAPIGTDIEAATLEYRCFYAFQYSESLAYV</sequence>
<accession>A0ABQ8HFF8</accession>